<dbReference type="Gene3D" id="2.40.420.20">
    <property type="match status" value="1"/>
</dbReference>
<reference evidence="6 7" key="1">
    <citation type="submission" date="2016-06" db="EMBL/GenBank/DDBJ databases">
        <authorList>
            <person name="Kjaerup R.B."/>
            <person name="Dalgaard T.S."/>
            <person name="Juul-Madsen H.R."/>
        </authorList>
    </citation>
    <scope>NUCLEOTIDE SEQUENCE [LARGE SCALE GENOMIC DNA]</scope>
    <source>
        <strain evidence="6 7">1S159</strain>
    </source>
</reference>
<dbReference type="Pfam" id="PF25917">
    <property type="entry name" value="BSH_RND"/>
    <property type="match status" value="1"/>
</dbReference>
<name>A0A1B9P3P3_ALILO</name>
<accession>A0A1B9P3P3</accession>
<dbReference type="GO" id="GO:0015562">
    <property type="term" value="F:efflux transmembrane transporter activity"/>
    <property type="evidence" value="ECO:0007669"/>
    <property type="project" value="TreeGrafter"/>
</dbReference>
<comment type="subcellular location">
    <subcellularLocation>
        <location evidence="1">Cell envelope</location>
    </subcellularLocation>
</comment>
<feature type="domain" description="Multidrug resistance protein MdtA-like barrel-sandwich hybrid" evidence="4">
    <location>
        <begin position="59"/>
        <end position="186"/>
    </location>
</feature>
<dbReference type="Pfam" id="PF25967">
    <property type="entry name" value="RND-MFP_C"/>
    <property type="match status" value="1"/>
</dbReference>
<dbReference type="Gene3D" id="2.40.30.170">
    <property type="match status" value="1"/>
</dbReference>
<keyword evidence="3" id="KW-0813">Transport</keyword>
<organism evidence="6 7">
    <name type="scientific">Aliivibrio logei</name>
    <name type="common">Vibrio logei</name>
    <dbReference type="NCBI Taxonomy" id="688"/>
    <lineage>
        <taxon>Bacteria</taxon>
        <taxon>Pseudomonadati</taxon>
        <taxon>Pseudomonadota</taxon>
        <taxon>Gammaproteobacteria</taxon>
        <taxon>Vibrionales</taxon>
        <taxon>Vibrionaceae</taxon>
        <taxon>Aliivibrio</taxon>
    </lineage>
</organism>
<dbReference type="STRING" id="688.A6E04_04235"/>
<sequence>MKKQQLISVLALSSVALVGCNQTQSLVVEKTPRPIEVVELSTQQTHSIKQFSGTLQASETAELSFRVPGTIHQILVQEGQRISKGDVIARLDPHDYTISVLEIEARLSEAKAAHQLAKSEYLRVKQATQDDAIAKVNLDRALSGYKRSAAMVKVVKQNLIRANDALGYTELKAPFDGVISNQKFEQFEQAIPGISVFTLHQPNQLEAVIDVPENLAHLFQENQSANISWYQEKQIYSASLKEVGTQPHPIKQTYRVTFQLDGFDVSEKPAYLLPGKAVKVSVPFAYSNNAYCLPYSALIGQKGEQRVLLANDSEIESRHVELASLDANQACINTGLMVGDKVVVTGADYLKDGDPVGQLRFVTQ</sequence>
<dbReference type="Gene3D" id="1.10.287.470">
    <property type="entry name" value="Helix hairpin bin"/>
    <property type="match status" value="1"/>
</dbReference>
<dbReference type="PANTHER" id="PTHR30469">
    <property type="entry name" value="MULTIDRUG RESISTANCE PROTEIN MDTA"/>
    <property type="match status" value="1"/>
</dbReference>
<dbReference type="PROSITE" id="PS51257">
    <property type="entry name" value="PROKAR_LIPOPROTEIN"/>
    <property type="match status" value="1"/>
</dbReference>
<dbReference type="GO" id="GO:1990281">
    <property type="term" value="C:efflux pump complex"/>
    <property type="evidence" value="ECO:0007669"/>
    <property type="project" value="TreeGrafter"/>
</dbReference>
<dbReference type="AlphaFoldDB" id="A0A1B9P3P3"/>
<dbReference type="InterPro" id="IPR058625">
    <property type="entry name" value="MdtA-like_BSH"/>
</dbReference>
<evidence type="ECO:0000259" key="4">
    <source>
        <dbReference type="Pfam" id="PF25917"/>
    </source>
</evidence>
<dbReference type="NCBIfam" id="TIGR01730">
    <property type="entry name" value="RND_mfp"/>
    <property type="match status" value="1"/>
</dbReference>
<dbReference type="InterPro" id="IPR006143">
    <property type="entry name" value="RND_pump_MFP"/>
</dbReference>
<dbReference type="Gene3D" id="2.40.50.100">
    <property type="match status" value="1"/>
</dbReference>
<gene>
    <name evidence="6" type="ORF">A6E04_04235</name>
</gene>
<evidence type="ECO:0000256" key="2">
    <source>
        <dbReference type="ARBA" id="ARBA00009477"/>
    </source>
</evidence>
<comment type="similarity">
    <text evidence="2">Belongs to the membrane fusion protein (MFP) (TC 8.A.1) family.</text>
</comment>
<evidence type="ECO:0000313" key="7">
    <source>
        <dbReference type="Proteomes" id="UP000093523"/>
    </source>
</evidence>
<evidence type="ECO:0000256" key="3">
    <source>
        <dbReference type="ARBA" id="ARBA00022448"/>
    </source>
</evidence>
<dbReference type="InterPro" id="IPR058627">
    <property type="entry name" value="MdtA-like_C"/>
</dbReference>
<dbReference type="SUPFAM" id="SSF111369">
    <property type="entry name" value="HlyD-like secretion proteins"/>
    <property type="match status" value="1"/>
</dbReference>
<evidence type="ECO:0000259" key="5">
    <source>
        <dbReference type="Pfam" id="PF25967"/>
    </source>
</evidence>
<evidence type="ECO:0000313" key="6">
    <source>
        <dbReference type="EMBL" id="OCH23116.1"/>
    </source>
</evidence>
<feature type="domain" description="Multidrug resistance protein MdtA-like C-terminal permuted SH3" evidence="5">
    <location>
        <begin position="290"/>
        <end position="349"/>
    </location>
</feature>
<proteinExistence type="inferred from homology"/>
<comment type="caution">
    <text evidence="6">The sequence shown here is derived from an EMBL/GenBank/DDBJ whole genome shotgun (WGS) entry which is preliminary data.</text>
</comment>
<dbReference type="EMBL" id="MAJU01000004">
    <property type="protein sequence ID" value="OCH23116.1"/>
    <property type="molecule type" value="Genomic_DNA"/>
</dbReference>
<evidence type="ECO:0000256" key="1">
    <source>
        <dbReference type="ARBA" id="ARBA00004196"/>
    </source>
</evidence>
<dbReference type="RefSeq" id="WP_065609601.1">
    <property type="nucleotide sequence ID" value="NZ_CAWMPN010000004.1"/>
</dbReference>
<dbReference type="OrthoDB" id="2110899at2"/>
<dbReference type="Proteomes" id="UP000093523">
    <property type="component" value="Unassembled WGS sequence"/>
</dbReference>
<dbReference type="PANTHER" id="PTHR30469:SF20">
    <property type="entry name" value="EFFLUX RND TRANSPORTER PERIPLASMIC ADAPTOR SUBUNIT"/>
    <property type="match status" value="1"/>
</dbReference>
<protein>
    <submittedName>
        <fullName evidence="6">Efflux transporter periplasmic adaptor subunit</fullName>
    </submittedName>
</protein>